<evidence type="ECO:0000256" key="7">
    <source>
        <dbReference type="ARBA" id="ARBA00022989"/>
    </source>
</evidence>
<dbReference type="GO" id="GO:0051301">
    <property type="term" value="P:cell division"/>
    <property type="evidence" value="ECO:0007669"/>
    <property type="project" value="UniProtKB-KW"/>
</dbReference>
<sequence>MNILIYSLRDVREGIKRNAAAAIATILLVFISLSISGSFLLMKTGLDNVTNFLSSQVKIKIFVDPSVNTQEVAQILKTKGFTQNITIETKEETLNNLRQFFQGKSYLFDSFKDSQLPDTILLDLKDKSEIDTVAEGLKSIKGITDVIYAQTYAHTILSWSSKINRYGLIVLALMITCSFLTVHVAVHLGLYQRQKEVQVKLLLGAKVSHVRNQILFEGFLLGLIGSIFASFTIFLLYEYVLYQLQVKFYYIFTFSIQNMNLIMLTLIACGGAIGLLGSYFATRKMLKNG</sequence>
<feature type="domain" description="ABC3 transporter permease C-terminal" evidence="12">
    <location>
        <begin position="169"/>
        <end position="283"/>
    </location>
</feature>
<comment type="caution">
    <text evidence="14">The sequence shown here is derived from an EMBL/GenBank/DDBJ whole genome shotgun (WGS) entry which is preliminary data.</text>
</comment>
<feature type="transmembrane region" description="Helical" evidence="11">
    <location>
        <begin position="166"/>
        <end position="191"/>
    </location>
</feature>
<dbReference type="Gene3D" id="3.30.70.3040">
    <property type="match status" value="1"/>
</dbReference>
<name>A0AA90TU17_9BACI</name>
<dbReference type="PANTHER" id="PTHR47755">
    <property type="entry name" value="CELL DIVISION PROTEIN FTSX"/>
    <property type="match status" value="1"/>
</dbReference>
<keyword evidence="4 10" id="KW-1003">Cell membrane</keyword>
<evidence type="ECO:0000259" key="12">
    <source>
        <dbReference type="Pfam" id="PF02687"/>
    </source>
</evidence>
<dbReference type="InterPro" id="IPR003838">
    <property type="entry name" value="ABC3_permease_C"/>
</dbReference>
<keyword evidence="8 10" id="KW-0472">Membrane</keyword>
<dbReference type="Proteomes" id="UP001178888">
    <property type="component" value="Unassembled WGS sequence"/>
</dbReference>
<evidence type="ECO:0000313" key="14">
    <source>
        <dbReference type="EMBL" id="MDQ6600600.1"/>
    </source>
</evidence>
<evidence type="ECO:0000256" key="2">
    <source>
        <dbReference type="ARBA" id="ARBA00007379"/>
    </source>
</evidence>
<dbReference type="PANTHER" id="PTHR47755:SF1">
    <property type="entry name" value="CELL DIVISION PROTEIN FTSX"/>
    <property type="match status" value="1"/>
</dbReference>
<evidence type="ECO:0000259" key="13">
    <source>
        <dbReference type="Pfam" id="PF18075"/>
    </source>
</evidence>
<comment type="function">
    <text evidence="10">Part of the ABC transporter FtsEX involved in asymmetric cellular division facilitating the initiation of sporulation.</text>
</comment>
<dbReference type="InterPro" id="IPR004513">
    <property type="entry name" value="FtsX"/>
</dbReference>
<keyword evidence="15" id="KW-1185">Reference proteome</keyword>
<evidence type="ECO:0000256" key="11">
    <source>
        <dbReference type="SAM" id="Phobius"/>
    </source>
</evidence>
<dbReference type="InterPro" id="IPR040690">
    <property type="entry name" value="FtsX_ECD"/>
</dbReference>
<keyword evidence="6 11" id="KW-0812">Transmembrane</keyword>
<organism evidence="14 15">
    <name type="scientific">Bacillus salipaludis</name>
    <dbReference type="NCBI Taxonomy" id="2547811"/>
    <lineage>
        <taxon>Bacteria</taxon>
        <taxon>Bacillati</taxon>
        <taxon>Bacillota</taxon>
        <taxon>Bacilli</taxon>
        <taxon>Bacillales</taxon>
        <taxon>Bacillaceae</taxon>
        <taxon>Bacillus</taxon>
    </lineage>
</organism>
<keyword evidence="7 11" id="KW-1133">Transmembrane helix</keyword>
<dbReference type="RefSeq" id="WP_308914197.1">
    <property type="nucleotide sequence ID" value="NZ_JAVGVR010000001.1"/>
</dbReference>
<feature type="domain" description="FtsX extracellular" evidence="13">
    <location>
        <begin position="57"/>
        <end position="146"/>
    </location>
</feature>
<evidence type="ECO:0000256" key="8">
    <source>
        <dbReference type="ARBA" id="ARBA00023136"/>
    </source>
</evidence>
<evidence type="ECO:0000256" key="1">
    <source>
        <dbReference type="ARBA" id="ARBA00004651"/>
    </source>
</evidence>
<keyword evidence="9 10" id="KW-0131">Cell cycle</keyword>
<evidence type="ECO:0000256" key="4">
    <source>
        <dbReference type="ARBA" id="ARBA00022475"/>
    </source>
</evidence>
<protein>
    <recommendedName>
        <fullName evidence="3 10">Cell division protein FtsX</fullName>
    </recommendedName>
</protein>
<evidence type="ECO:0000313" key="15">
    <source>
        <dbReference type="Proteomes" id="UP001178888"/>
    </source>
</evidence>
<dbReference type="GO" id="GO:0005886">
    <property type="term" value="C:plasma membrane"/>
    <property type="evidence" value="ECO:0007669"/>
    <property type="project" value="UniProtKB-SubCell"/>
</dbReference>
<keyword evidence="5 10" id="KW-0132">Cell division</keyword>
<evidence type="ECO:0000256" key="3">
    <source>
        <dbReference type="ARBA" id="ARBA00021907"/>
    </source>
</evidence>
<dbReference type="Pfam" id="PF18075">
    <property type="entry name" value="FtsX_ECD"/>
    <property type="match status" value="1"/>
</dbReference>
<gene>
    <name evidence="14" type="ORF">RCG21_30620</name>
</gene>
<dbReference type="AlphaFoldDB" id="A0AA90TU17"/>
<evidence type="ECO:0000256" key="5">
    <source>
        <dbReference type="ARBA" id="ARBA00022618"/>
    </source>
</evidence>
<dbReference type="EMBL" id="JAVGVR010000001">
    <property type="protein sequence ID" value="MDQ6600600.1"/>
    <property type="molecule type" value="Genomic_DNA"/>
</dbReference>
<proteinExistence type="inferred from homology"/>
<feature type="transmembrane region" description="Helical" evidence="11">
    <location>
        <begin position="21"/>
        <end position="42"/>
    </location>
</feature>
<dbReference type="PIRSF" id="PIRSF003097">
    <property type="entry name" value="FtsX"/>
    <property type="match status" value="1"/>
</dbReference>
<reference evidence="14" key="1">
    <citation type="submission" date="2023-08" db="EMBL/GenBank/DDBJ databases">
        <title>Nitrogen cycling bacteria in agricultural field soils.</title>
        <authorList>
            <person name="Jang J."/>
        </authorList>
    </citation>
    <scope>NUCLEOTIDE SEQUENCE</scope>
    <source>
        <strain evidence="14">PS3-36</strain>
    </source>
</reference>
<evidence type="ECO:0000256" key="10">
    <source>
        <dbReference type="PIRNR" id="PIRNR003097"/>
    </source>
</evidence>
<dbReference type="Pfam" id="PF02687">
    <property type="entry name" value="FtsX"/>
    <property type="match status" value="1"/>
</dbReference>
<evidence type="ECO:0000256" key="6">
    <source>
        <dbReference type="ARBA" id="ARBA00022692"/>
    </source>
</evidence>
<comment type="subcellular location">
    <subcellularLocation>
        <location evidence="1">Cell membrane</location>
        <topology evidence="1">Multi-pass membrane protein</topology>
    </subcellularLocation>
</comment>
<evidence type="ECO:0000256" key="9">
    <source>
        <dbReference type="ARBA" id="ARBA00023306"/>
    </source>
</evidence>
<feature type="transmembrane region" description="Helical" evidence="11">
    <location>
        <begin position="261"/>
        <end position="281"/>
    </location>
</feature>
<comment type="similarity">
    <text evidence="2 10">Belongs to the ABC-4 integral membrane protein family. FtsX subfamily.</text>
</comment>
<feature type="transmembrane region" description="Helical" evidence="11">
    <location>
        <begin position="219"/>
        <end position="241"/>
    </location>
</feature>
<accession>A0AA90TU17</accession>